<reference evidence="1" key="1">
    <citation type="submission" date="2014-11" db="EMBL/GenBank/DDBJ databases">
        <authorList>
            <person name="Amaro Gonzalez C."/>
        </authorList>
    </citation>
    <scope>NUCLEOTIDE SEQUENCE</scope>
</reference>
<sequence>MLTFIIENESFEAVYSARTIVSCIRFSSNSEKRV</sequence>
<dbReference type="AlphaFoldDB" id="A0A0E9RFV8"/>
<accession>A0A0E9RFV8</accession>
<dbReference type="EMBL" id="GBXM01081237">
    <property type="protein sequence ID" value="JAH27340.1"/>
    <property type="molecule type" value="Transcribed_RNA"/>
</dbReference>
<protein>
    <submittedName>
        <fullName evidence="1">Uncharacterized protein</fullName>
    </submittedName>
</protein>
<name>A0A0E9RFV8_ANGAN</name>
<organism evidence="1">
    <name type="scientific">Anguilla anguilla</name>
    <name type="common">European freshwater eel</name>
    <name type="synonym">Muraena anguilla</name>
    <dbReference type="NCBI Taxonomy" id="7936"/>
    <lineage>
        <taxon>Eukaryota</taxon>
        <taxon>Metazoa</taxon>
        <taxon>Chordata</taxon>
        <taxon>Craniata</taxon>
        <taxon>Vertebrata</taxon>
        <taxon>Euteleostomi</taxon>
        <taxon>Actinopterygii</taxon>
        <taxon>Neopterygii</taxon>
        <taxon>Teleostei</taxon>
        <taxon>Anguilliformes</taxon>
        <taxon>Anguillidae</taxon>
        <taxon>Anguilla</taxon>
    </lineage>
</organism>
<proteinExistence type="predicted"/>
<reference evidence="1" key="2">
    <citation type="journal article" date="2015" name="Fish Shellfish Immunol.">
        <title>Early steps in the European eel (Anguilla anguilla)-Vibrio vulnificus interaction in the gills: Role of the RtxA13 toxin.</title>
        <authorList>
            <person name="Callol A."/>
            <person name="Pajuelo D."/>
            <person name="Ebbesson L."/>
            <person name="Teles M."/>
            <person name="MacKenzie S."/>
            <person name="Amaro C."/>
        </authorList>
    </citation>
    <scope>NUCLEOTIDE SEQUENCE</scope>
</reference>
<evidence type="ECO:0000313" key="1">
    <source>
        <dbReference type="EMBL" id="JAH27340.1"/>
    </source>
</evidence>